<keyword evidence="2 9" id="KW-0645">Protease</keyword>
<evidence type="ECO:0000256" key="2">
    <source>
        <dbReference type="ARBA" id="ARBA00022670"/>
    </source>
</evidence>
<evidence type="ECO:0000256" key="3">
    <source>
        <dbReference type="ARBA" id="ARBA00022723"/>
    </source>
</evidence>
<dbReference type="InterPro" id="IPR024077">
    <property type="entry name" value="Neurolysin/TOP_dom2"/>
</dbReference>
<keyword evidence="14" id="KW-1185">Reference proteome</keyword>
<dbReference type="GO" id="GO:0006508">
    <property type="term" value="P:proteolysis"/>
    <property type="evidence" value="ECO:0007669"/>
    <property type="project" value="UniProtKB-KW"/>
</dbReference>
<dbReference type="CDD" id="cd06456">
    <property type="entry name" value="M3A_DCP"/>
    <property type="match status" value="1"/>
</dbReference>
<comment type="catalytic activity">
    <reaction evidence="7">
        <text>Hydrolysis of oligopeptides, with broad specificity. Gly or Ala commonly occur as P1 or P1' residues, but more distant residues are also important, as is shown by the fact that Z-Gly-Pro-Gly-|-Gly-Pro-Ala is cleaved, but not Z-(Gly)(5).</text>
        <dbReference type="EC" id="3.4.24.70"/>
    </reaction>
</comment>
<gene>
    <name evidence="13" type="primary">Aste57867_22263</name>
    <name evidence="12" type="ORF">As57867_022193</name>
    <name evidence="13" type="ORF">ASTE57867_22263</name>
</gene>
<evidence type="ECO:0000256" key="8">
    <source>
        <dbReference type="ARBA" id="ARBA00026100"/>
    </source>
</evidence>
<feature type="domain" description="Peptidase M3A/M3B catalytic" evidence="10">
    <location>
        <begin position="239"/>
        <end position="701"/>
    </location>
</feature>
<comment type="cofactor">
    <cofactor evidence="9">
        <name>Zn(2+)</name>
        <dbReference type="ChEBI" id="CHEBI:29105"/>
    </cofactor>
    <text evidence="9">Binds 1 zinc ion.</text>
</comment>
<dbReference type="OrthoDB" id="534666at2759"/>
<keyword evidence="6 9" id="KW-0482">Metalloprotease</keyword>
<dbReference type="EC" id="3.4.24.70" evidence="8"/>
<evidence type="ECO:0000256" key="5">
    <source>
        <dbReference type="ARBA" id="ARBA00022833"/>
    </source>
</evidence>
<keyword evidence="3 9" id="KW-0479">Metal-binding</keyword>
<dbReference type="InterPro" id="IPR001567">
    <property type="entry name" value="Pept_M3A_M3B_dom"/>
</dbReference>
<sequence length="704" mass="78533">MVASSPKPYTNEYSLPSFASMTPATIAAALCTTIDETTFDLNSYEDDLADPSADFSWTSVMDRLELINDPLHRLWDAVSLLSRTKNSPELRAVVAAMQEQVLAIHRRPTQSTVVFHAMAKLRASDESATFSPEQKRILDRAIQHSILNGVAMDDYDRGTFNAQQLQLTALQRTFTNNLVDAISAFSLLVFDKTELDGVPDSALSNFAQNAVAAGHTDAADPLAGPWQLSVDLASYLIIVKHCHNRTLRETMFRAYAAVASDAPHNNVPVIHDILRLRHDQARMLGFDSYAELSLTTKMAPSVAAVEAIIDSLQAKCFAASEIEVAKLGAFAVAHGQEEPLQQWDIPYWTERVQTTALGVIEDEMKRYFPLHRVLEGMFELIKELFGVQIAVVDQGQVDTWHPDVYFYEMRALEQPGEPVIAAFFLDLFARPGEKCLGAWMNEIVVRSKVFGTDTMPVRVPVYCLGMNIPPAAEGQCFVSLPDLSLLFNVFGYGLRVAFSCANYTLSAGRAGVEWDCIEVAGEFLKKFVFSRDAIHMISSHVDTGEPLPDAMFDKLVATMQFMGATDYLRRKLHVAATDMSTHHHFDPLLTTEESMFDLFNEYGTRFRVVASLSDDRTLCRLVQIFAEGYGAGYYSYVWSDMLASDAFAEFENATSRDQWQSCGRKFRDTILARTGSCNSDTLFEKFLGRQPTTDALLKQRGITK</sequence>
<dbReference type="EMBL" id="CAADRA010007051">
    <property type="protein sequence ID" value="VFT98930.1"/>
    <property type="molecule type" value="Genomic_DNA"/>
</dbReference>
<dbReference type="GO" id="GO:0046872">
    <property type="term" value="F:metal ion binding"/>
    <property type="evidence" value="ECO:0007669"/>
    <property type="project" value="UniProtKB-UniRule"/>
</dbReference>
<evidence type="ECO:0000313" key="14">
    <source>
        <dbReference type="Proteomes" id="UP000332933"/>
    </source>
</evidence>
<dbReference type="PANTHER" id="PTHR11804">
    <property type="entry name" value="PROTEASE M3 THIMET OLIGOPEPTIDASE-RELATED"/>
    <property type="match status" value="1"/>
</dbReference>
<evidence type="ECO:0000259" key="10">
    <source>
        <dbReference type="Pfam" id="PF01432"/>
    </source>
</evidence>
<reference evidence="12" key="2">
    <citation type="submission" date="2019-06" db="EMBL/GenBank/DDBJ databases">
        <title>Genomics analysis of Aphanomyces spp. identifies a new class of oomycete effector associated with host adaptation.</title>
        <authorList>
            <person name="Gaulin E."/>
        </authorList>
    </citation>
    <scope>NUCLEOTIDE SEQUENCE</scope>
    <source>
        <strain evidence="12">CBS 578.67</strain>
    </source>
</reference>
<dbReference type="EMBL" id="VJMH01007025">
    <property type="protein sequence ID" value="KAF0685910.1"/>
    <property type="molecule type" value="Genomic_DNA"/>
</dbReference>
<reference evidence="13 14" key="1">
    <citation type="submission" date="2019-03" db="EMBL/GenBank/DDBJ databases">
        <authorList>
            <person name="Gaulin E."/>
            <person name="Dumas B."/>
        </authorList>
    </citation>
    <scope>NUCLEOTIDE SEQUENCE [LARGE SCALE GENOMIC DNA]</scope>
    <source>
        <strain evidence="13">CBS 568.67</strain>
    </source>
</reference>
<comment type="similarity">
    <text evidence="1 9">Belongs to the peptidase M3 family.</text>
</comment>
<evidence type="ECO:0000256" key="1">
    <source>
        <dbReference type="ARBA" id="ARBA00006040"/>
    </source>
</evidence>
<evidence type="ECO:0000256" key="7">
    <source>
        <dbReference type="ARBA" id="ARBA00024603"/>
    </source>
</evidence>
<evidence type="ECO:0000259" key="11">
    <source>
        <dbReference type="Pfam" id="PF19310"/>
    </source>
</evidence>
<dbReference type="InterPro" id="IPR024079">
    <property type="entry name" value="MetalloPept_cat_dom_sf"/>
</dbReference>
<evidence type="ECO:0000313" key="13">
    <source>
        <dbReference type="EMBL" id="VFT98930.1"/>
    </source>
</evidence>
<proteinExistence type="inferred from homology"/>
<dbReference type="GO" id="GO:0004222">
    <property type="term" value="F:metalloendopeptidase activity"/>
    <property type="evidence" value="ECO:0007669"/>
    <property type="project" value="UniProtKB-EC"/>
</dbReference>
<dbReference type="SUPFAM" id="SSF55486">
    <property type="entry name" value="Metalloproteases ('zincins'), catalytic domain"/>
    <property type="match status" value="1"/>
</dbReference>
<feature type="domain" description="Oligopeptidase A N-terminal" evidence="11">
    <location>
        <begin position="38"/>
        <end position="156"/>
    </location>
</feature>
<name>A0A485LKI5_9STRA</name>
<evidence type="ECO:0000313" key="12">
    <source>
        <dbReference type="EMBL" id="KAF0685910.1"/>
    </source>
</evidence>
<protein>
    <recommendedName>
        <fullName evidence="8">oligopeptidase A</fullName>
        <ecNumber evidence="8">3.4.24.70</ecNumber>
    </recommendedName>
</protein>
<dbReference type="PANTHER" id="PTHR11804:SF83">
    <property type="entry name" value="LD37516P"/>
    <property type="match status" value="1"/>
</dbReference>
<dbReference type="InterPro" id="IPR045090">
    <property type="entry name" value="Pept_M3A_M3B"/>
</dbReference>
<evidence type="ECO:0000256" key="9">
    <source>
        <dbReference type="RuleBase" id="RU003435"/>
    </source>
</evidence>
<evidence type="ECO:0000256" key="4">
    <source>
        <dbReference type="ARBA" id="ARBA00022801"/>
    </source>
</evidence>
<keyword evidence="5 9" id="KW-0862">Zinc</keyword>
<dbReference type="InterPro" id="IPR045666">
    <property type="entry name" value="OpdA_N"/>
</dbReference>
<dbReference type="Gene3D" id="3.40.390.10">
    <property type="entry name" value="Collagenase (Catalytic Domain)"/>
    <property type="match status" value="1"/>
</dbReference>
<dbReference type="Proteomes" id="UP000332933">
    <property type="component" value="Unassembled WGS sequence"/>
</dbReference>
<dbReference type="InterPro" id="IPR034005">
    <property type="entry name" value="M3A_DCP"/>
</dbReference>
<dbReference type="Gene3D" id="1.10.1370.40">
    <property type="match status" value="1"/>
</dbReference>
<keyword evidence="4 9" id="KW-0378">Hydrolase</keyword>
<accession>A0A485LKI5</accession>
<evidence type="ECO:0000256" key="6">
    <source>
        <dbReference type="ARBA" id="ARBA00023049"/>
    </source>
</evidence>
<dbReference type="Pfam" id="PF01432">
    <property type="entry name" value="Peptidase_M3"/>
    <property type="match status" value="1"/>
</dbReference>
<dbReference type="GO" id="GO:0006518">
    <property type="term" value="P:peptide metabolic process"/>
    <property type="evidence" value="ECO:0007669"/>
    <property type="project" value="TreeGrafter"/>
</dbReference>
<dbReference type="Gene3D" id="1.10.1370.10">
    <property type="entry name" value="Neurolysin, domain 3"/>
    <property type="match status" value="1"/>
</dbReference>
<dbReference type="Pfam" id="PF19310">
    <property type="entry name" value="TOP_N"/>
    <property type="match status" value="1"/>
</dbReference>
<dbReference type="AlphaFoldDB" id="A0A485LKI5"/>
<organism evidence="13 14">
    <name type="scientific">Aphanomyces stellatus</name>
    <dbReference type="NCBI Taxonomy" id="120398"/>
    <lineage>
        <taxon>Eukaryota</taxon>
        <taxon>Sar</taxon>
        <taxon>Stramenopiles</taxon>
        <taxon>Oomycota</taxon>
        <taxon>Saprolegniomycetes</taxon>
        <taxon>Saprolegniales</taxon>
        <taxon>Verrucalvaceae</taxon>
        <taxon>Aphanomyces</taxon>
    </lineage>
</organism>